<dbReference type="GO" id="GO:0000428">
    <property type="term" value="C:DNA-directed RNA polymerase complex"/>
    <property type="evidence" value="ECO:0007669"/>
    <property type="project" value="UniProtKB-KW"/>
</dbReference>
<evidence type="ECO:0000313" key="14">
    <source>
        <dbReference type="EMBL" id="GFQ77493.1"/>
    </source>
</evidence>
<comment type="caution">
    <text evidence="14">The sequence shown here is derived from an EMBL/GenBank/DDBJ whole genome shotgun (WGS) entry which is preliminary data.</text>
</comment>
<evidence type="ECO:0000259" key="10">
    <source>
        <dbReference type="Pfam" id="PF04561"/>
    </source>
</evidence>
<evidence type="ECO:0000256" key="2">
    <source>
        <dbReference type="ARBA" id="ARBA00012418"/>
    </source>
</evidence>
<sequence length="822" mass="94009">MKMVDFFKYNLNERKPSYVKEAARYHINSFNYLIDGGLSLALLDIDPVYTKTDPCIKISISGAELNRLQLPMDLRHHKRTVFPAEARMRSTTYYAEIYIQLKFQTKTETEYSERIFFVPLMLKSNLCLLNEMDDEDLLKHKEDLNDPGGYFIVEGEERVLRTFIVPRRNYPLALINNKWKSIGDGYSEYGVLISCIKENHTFSDVSLHFVKCTNSKPYVSFDVRIFYQGKAYHIPIMLILKSLVDEADTHIVKEILKFTKESASLKIWLINMLRDLQRPPSPDSQLDQFQSIHTHLQVKNFIGKLFHSVFVGAPDASYSDITDHLLKTCVFIHLNNNDDKFKLFCFCICKLFSLVKNNCKNDDLDNPVFQELLLPGQIYLLAVKEGTMSFLDSVKNSLTKRIKKNDTSLKKMVELSTSRAISLSPIVKHMISTGNMPGKNHGLMSSTGYTVTLKRTNVFEVASQFDGIYRFSMKFYSKNTRNFFPESWGFLCPVQTPEGENIGLYNHLASQCQIVNLQVNSLQADVLYQFGVIPFYDPLTYSSVKKCPVYIDGRIIGWLTQKSIQSFLLKLKLLRLKDHSVIPKHTEIVHICEEKFFLFPGLYIFSTPCRMLRLVENCDNQVELIGCFEQTTLQISLFNKNDSEITGYSEINEYSFLGMAASIIPFCNYNPATRNIFTTGKSKQAVGFGFANSAYRADLKSMFLTYPQTPLVLTSAYADYNWDENPTGTNICIAIMSYSGFDMEDAIVLNKASIDRGLMRDVMYQTVTYSFKDLASDLSCNDSELIFKSDPSDPSISDYLDSQGMPHIGRIVTEGSPVLRYV</sequence>
<keyword evidence="15" id="KW-1185">Reference proteome</keyword>
<feature type="domain" description="RNA polymerase Rpb2" evidence="12">
    <location>
        <begin position="452"/>
        <end position="514"/>
    </location>
</feature>
<dbReference type="OrthoDB" id="10248617at2759"/>
<dbReference type="InterPro" id="IPR015712">
    <property type="entry name" value="DNA-dir_RNA_pol_su2"/>
</dbReference>
<comment type="catalytic activity">
    <reaction evidence="7">
        <text>RNA(n) + a ribonucleoside 5'-triphosphate = RNA(n+1) + diphosphate</text>
        <dbReference type="Rhea" id="RHEA:21248"/>
        <dbReference type="Rhea" id="RHEA-COMP:14527"/>
        <dbReference type="Rhea" id="RHEA-COMP:17342"/>
        <dbReference type="ChEBI" id="CHEBI:33019"/>
        <dbReference type="ChEBI" id="CHEBI:61557"/>
        <dbReference type="ChEBI" id="CHEBI:140395"/>
        <dbReference type="EC" id="2.7.7.6"/>
    </reaction>
    <physiologicalReaction direction="left-to-right" evidence="7">
        <dbReference type="Rhea" id="RHEA:21249"/>
    </physiologicalReaction>
</comment>
<dbReference type="GO" id="GO:0003677">
    <property type="term" value="F:DNA binding"/>
    <property type="evidence" value="ECO:0007669"/>
    <property type="project" value="InterPro"/>
</dbReference>
<feature type="domain" description="RNA polymerase Rpb2" evidence="10">
    <location>
        <begin position="229"/>
        <end position="366"/>
    </location>
</feature>
<dbReference type="GO" id="GO:0032549">
    <property type="term" value="F:ribonucleoside binding"/>
    <property type="evidence" value="ECO:0007669"/>
    <property type="project" value="InterPro"/>
</dbReference>
<dbReference type="InterPro" id="IPR014724">
    <property type="entry name" value="RNA_pol_RPB2_OB-fold"/>
</dbReference>
<dbReference type="PANTHER" id="PTHR20856">
    <property type="entry name" value="DNA-DIRECTED RNA POLYMERASE I SUBUNIT 2"/>
    <property type="match status" value="1"/>
</dbReference>
<protein>
    <recommendedName>
        <fullName evidence="2">DNA-directed RNA polymerase</fullName>
        <ecNumber evidence="2">2.7.7.6</ecNumber>
    </recommendedName>
</protein>
<dbReference type="GO" id="GO:0006351">
    <property type="term" value="P:DNA-templated transcription"/>
    <property type="evidence" value="ECO:0007669"/>
    <property type="project" value="InterPro"/>
</dbReference>
<dbReference type="GO" id="GO:0003899">
    <property type="term" value="F:DNA-directed RNA polymerase activity"/>
    <property type="evidence" value="ECO:0007669"/>
    <property type="project" value="UniProtKB-EC"/>
</dbReference>
<comment type="similarity">
    <text evidence="1 8">Belongs to the RNA polymerase beta chain family.</text>
</comment>
<dbReference type="InterPro" id="IPR007120">
    <property type="entry name" value="DNA-dir_RNAP_su2_dom"/>
</dbReference>
<evidence type="ECO:0000259" key="11">
    <source>
        <dbReference type="Pfam" id="PF04563"/>
    </source>
</evidence>
<dbReference type="Pfam" id="PF04563">
    <property type="entry name" value="RNA_pol_Rpb2_1"/>
    <property type="match status" value="1"/>
</dbReference>
<feature type="domain" description="RNA polymerase beta subunit protrusion" evidence="11">
    <location>
        <begin position="23"/>
        <end position="410"/>
    </location>
</feature>
<gene>
    <name evidence="14" type="primary">POLR1B</name>
    <name evidence="14" type="ORF">TNCT_546731</name>
</gene>
<dbReference type="GO" id="GO:0005634">
    <property type="term" value="C:nucleus"/>
    <property type="evidence" value="ECO:0007669"/>
    <property type="project" value="InterPro"/>
</dbReference>
<evidence type="ECO:0000259" key="13">
    <source>
        <dbReference type="Pfam" id="PF06883"/>
    </source>
</evidence>
<reference evidence="14" key="1">
    <citation type="submission" date="2020-07" db="EMBL/GenBank/DDBJ databases">
        <title>Multicomponent nature underlies the extraordinary mechanical properties of spider dragline silk.</title>
        <authorList>
            <person name="Kono N."/>
            <person name="Nakamura H."/>
            <person name="Mori M."/>
            <person name="Yoshida Y."/>
            <person name="Ohtoshi R."/>
            <person name="Malay A.D."/>
            <person name="Moran D.A.P."/>
            <person name="Tomita M."/>
            <person name="Numata K."/>
            <person name="Arakawa K."/>
        </authorList>
    </citation>
    <scope>NUCLEOTIDE SEQUENCE</scope>
</reference>
<dbReference type="InterPro" id="IPR007642">
    <property type="entry name" value="RNA_pol_Rpb2_2"/>
</dbReference>
<evidence type="ECO:0000259" key="9">
    <source>
        <dbReference type="Pfam" id="PF00562"/>
    </source>
</evidence>
<keyword evidence="3 14" id="KW-0240">DNA-directed RNA polymerase</keyword>
<accession>A0A8X6KNT8</accession>
<evidence type="ECO:0000256" key="1">
    <source>
        <dbReference type="ARBA" id="ARBA00006835"/>
    </source>
</evidence>
<evidence type="ECO:0000256" key="8">
    <source>
        <dbReference type="RuleBase" id="RU000434"/>
    </source>
</evidence>
<evidence type="ECO:0000256" key="3">
    <source>
        <dbReference type="ARBA" id="ARBA00022478"/>
    </source>
</evidence>
<name>A0A8X6KNT8_TRICU</name>
<proteinExistence type="inferred from homology"/>
<dbReference type="Pfam" id="PF04561">
    <property type="entry name" value="RNA_pol_Rpb2_2"/>
    <property type="match status" value="1"/>
</dbReference>
<keyword evidence="4" id="KW-0808">Transferase</keyword>
<dbReference type="Gene3D" id="3.90.1100.10">
    <property type="match status" value="1"/>
</dbReference>
<dbReference type="InterPro" id="IPR007644">
    <property type="entry name" value="RNA_pol_bsu_protrusion"/>
</dbReference>
<dbReference type="EMBL" id="BMAO01031769">
    <property type="protein sequence ID" value="GFQ77493.1"/>
    <property type="molecule type" value="Genomic_DNA"/>
</dbReference>
<dbReference type="Pfam" id="PF00562">
    <property type="entry name" value="RNA_pol_Rpb2_6"/>
    <property type="match status" value="1"/>
</dbReference>
<dbReference type="Proteomes" id="UP000887116">
    <property type="component" value="Unassembled WGS sequence"/>
</dbReference>
<dbReference type="InterPro" id="IPR007645">
    <property type="entry name" value="RNA_pol_Rpb2_3"/>
</dbReference>
<dbReference type="Pfam" id="PF04565">
    <property type="entry name" value="RNA_pol_Rpb2_3"/>
    <property type="match status" value="1"/>
</dbReference>
<dbReference type="Pfam" id="PF06883">
    <property type="entry name" value="RNA_pol_Rpa2_4"/>
    <property type="match status" value="1"/>
</dbReference>
<dbReference type="AlphaFoldDB" id="A0A8X6KNT8"/>
<organism evidence="14 15">
    <name type="scientific">Trichonephila clavata</name>
    <name type="common">Joro spider</name>
    <name type="synonym">Nephila clavata</name>
    <dbReference type="NCBI Taxonomy" id="2740835"/>
    <lineage>
        <taxon>Eukaryota</taxon>
        <taxon>Metazoa</taxon>
        <taxon>Ecdysozoa</taxon>
        <taxon>Arthropoda</taxon>
        <taxon>Chelicerata</taxon>
        <taxon>Arachnida</taxon>
        <taxon>Araneae</taxon>
        <taxon>Araneomorphae</taxon>
        <taxon>Entelegynae</taxon>
        <taxon>Araneoidea</taxon>
        <taxon>Nephilidae</taxon>
        <taxon>Trichonephila</taxon>
    </lineage>
</organism>
<evidence type="ECO:0000256" key="7">
    <source>
        <dbReference type="ARBA" id="ARBA00047768"/>
    </source>
</evidence>
<dbReference type="InterPro" id="IPR037034">
    <property type="entry name" value="RNA_pol_Rpb2_2_sf"/>
</dbReference>
<evidence type="ECO:0000256" key="5">
    <source>
        <dbReference type="ARBA" id="ARBA00022695"/>
    </source>
</evidence>
<evidence type="ECO:0000313" key="15">
    <source>
        <dbReference type="Proteomes" id="UP000887116"/>
    </source>
</evidence>
<dbReference type="SUPFAM" id="SSF64484">
    <property type="entry name" value="beta and beta-prime subunits of DNA dependent RNA-polymerase"/>
    <property type="match status" value="1"/>
</dbReference>
<dbReference type="Gene3D" id="2.40.50.150">
    <property type="match status" value="1"/>
</dbReference>
<evidence type="ECO:0000256" key="4">
    <source>
        <dbReference type="ARBA" id="ARBA00022679"/>
    </source>
</evidence>
<keyword evidence="6" id="KW-0804">Transcription</keyword>
<dbReference type="Gene3D" id="3.90.1110.10">
    <property type="entry name" value="RNA polymerase Rpb2, domain 2"/>
    <property type="match status" value="1"/>
</dbReference>
<dbReference type="EC" id="2.7.7.6" evidence="2"/>
<feature type="domain" description="DNA-directed RNA polymerase subunit 2 hybrid-binding" evidence="9">
    <location>
        <begin position="661"/>
        <end position="820"/>
    </location>
</feature>
<evidence type="ECO:0000259" key="12">
    <source>
        <dbReference type="Pfam" id="PF04565"/>
    </source>
</evidence>
<dbReference type="InterPro" id="IPR009674">
    <property type="entry name" value="Rpa2_dom_4"/>
</dbReference>
<keyword evidence="5" id="KW-0548">Nucleotidyltransferase</keyword>
<feature type="domain" description="DNA-directed RNA polymerase I subunit RPA2" evidence="13">
    <location>
        <begin position="556"/>
        <end position="613"/>
    </location>
</feature>
<evidence type="ECO:0000256" key="6">
    <source>
        <dbReference type="ARBA" id="ARBA00023163"/>
    </source>
</evidence>
<dbReference type="Gene3D" id="3.90.1070.20">
    <property type="match status" value="1"/>
</dbReference>